<dbReference type="SUPFAM" id="SSF56024">
    <property type="entry name" value="Phospholipase D/nuclease"/>
    <property type="match status" value="1"/>
</dbReference>
<evidence type="ECO:0000313" key="2">
    <source>
        <dbReference type="EMBL" id="XDV62028.1"/>
    </source>
</evidence>
<dbReference type="Gene3D" id="3.30.870.10">
    <property type="entry name" value="Endonuclease Chain A"/>
    <property type="match status" value="1"/>
</dbReference>
<feature type="region of interest" description="Disordered" evidence="1">
    <location>
        <begin position="69"/>
        <end position="124"/>
    </location>
</feature>
<accession>A0AB39XW80</accession>
<protein>
    <recommendedName>
        <fullName evidence="3">Phospholipase D-like domain-containing protein</fullName>
    </recommendedName>
</protein>
<dbReference type="RefSeq" id="WP_369776751.1">
    <property type="nucleotide sequence ID" value="NZ_CP165727.1"/>
</dbReference>
<evidence type="ECO:0008006" key="3">
    <source>
        <dbReference type="Google" id="ProtNLM"/>
    </source>
</evidence>
<evidence type="ECO:0000256" key="1">
    <source>
        <dbReference type="SAM" id="MobiDB-lite"/>
    </source>
</evidence>
<organism evidence="2">
    <name type="scientific">Streptomyces sp. R33</name>
    <dbReference type="NCBI Taxonomy" id="3238629"/>
    <lineage>
        <taxon>Bacteria</taxon>
        <taxon>Bacillati</taxon>
        <taxon>Actinomycetota</taxon>
        <taxon>Actinomycetes</taxon>
        <taxon>Kitasatosporales</taxon>
        <taxon>Streptomycetaceae</taxon>
        <taxon>Streptomyces</taxon>
    </lineage>
</organism>
<feature type="compositionally biased region" description="Low complexity" evidence="1">
    <location>
        <begin position="89"/>
        <end position="124"/>
    </location>
</feature>
<feature type="compositionally biased region" description="Basic residues" evidence="1">
    <location>
        <begin position="73"/>
        <end position="84"/>
    </location>
</feature>
<reference evidence="2" key="1">
    <citation type="submission" date="2024-08" db="EMBL/GenBank/DDBJ databases">
        <authorList>
            <person name="Yu S.T."/>
        </authorList>
    </citation>
    <scope>NUCLEOTIDE SEQUENCE</scope>
    <source>
        <strain evidence="2">R33</strain>
    </source>
</reference>
<dbReference type="EMBL" id="CP165727">
    <property type="protein sequence ID" value="XDV62028.1"/>
    <property type="molecule type" value="Genomic_DNA"/>
</dbReference>
<proteinExistence type="predicted"/>
<dbReference type="AlphaFoldDB" id="A0AB39XW80"/>
<sequence>MTTGATFNDPTDPARQEAVFTHISRLIDGAVPGSSIKVSMYVLGSDWLAGRLSAAHLRGVNVEVILDSESLKHHAGRPGRRRRTPSPGPARTSSSTTRWTIPSAASRYATETRRATTARLTAAR</sequence>
<gene>
    <name evidence="2" type="ORF">AB5J51_03300</name>
</gene>
<name>A0AB39XW80_9ACTN</name>